<dbReference type="RefSeq" id="WP_152889546.1">
    <property type="nucleotide sequence ID" value="NZ_WHJC01000102.1"/>
</dbReference>
<gene>
    <name evidence="6" type="ORF">GBZ86_08260</name>
</gene>
<dbReference type="EC" id="3.5.1.28" evidence="2"/>
<dbReference type="InterPro" id="IPR002502">
    <property type="entry name" value="Amidase_domain"/>
</dbReference>
<dbReference type="CDD" id="cd06583">
    <property type="entry name" value="PGRP"/>
    <property type="match status" value="1"/>
</dbReference>
<dbReference type="PROSITE" id="PS51781">
    <property type="entry name" value="SH3B"/>
    <property type="match status" value="2"/>
</dbReference>
<dbReference type="Pfam" id="PF01510">
    <property type="entry name" value="Amidase_2"/>
    <property type="match status" value="1"/>
</dbReference>
<dbReference type="Gene3D" id="3.40.80.10">
    <property type="entry name" value="Peptidoglycan recognition protein-like"/>
    <property type="match status" value="1"/>
</dbReference>
<accession>A0A6I1MU36</accession>
<feature type="domain" description="SH3b" evidence="5">
    <location>
        <begin position="222"/>
        <end position="285"/>
    </location>
</feature>
<evidence type="ECO:0000256" key="3">
    <source>
        <dbReference type="ARBA" id="ARBA00022801"/>
    </source>
</evidence>
<dbReference type="SMART" id="SM00644">
    <property type="entry name" value="Ami_2"/>
    <property type="match status" value="1"/>
</dbReference>
<dbReference type="InterPro" id="IPR036505">
    <property type="entry name" value="Amidase/PGRP_sf"/>
</dbReference>
<dbReference type="PANTHER" id="PTHR30417">
    <property type="entry name" value="N-ACETYLMURAMOYL-L-ALANINE AMIDASE AMID"/>
    <property type="match status" value="1"/>
</dbReference>
<feature type="non-terminal residue" evidence="6">
    <location>
        <position position="1"/>
    </location>
</feature>
<keyword evidence="7" id="KW-1185">Reference proteome</keyword>
<dbReference type="SMART" id="SM00287">
    <property type="entry name" value="SH3b"/>
    <property type="match status" value="2"/>
</dbReference>
<dbReference type="GO" id="GO:0009253">
    <property type="term" value="P:peptidoglycan catabolic process"/>
    <property type="evidence" value="ECO:0007669"/>
    <property type="project" value="InterPro"/>
</dbReference>
<dbReference type="GO" id="GO:0008745">
    <property type="term" value="F:N-acetylmuramoyl-L-alanine amidase activity"/>
    <property type="evidence" value="ECO:0007669"/>
    <property type="project" value="UniProtKB-EC"/>
</dbReference>
<feature type="domain" description="SH3b" evidence="5">
    <location>
        <begin position="155"/>
        <end position="220"/>
    </location>
</feature>
<evidence type="ECO:0000256" key="4">
    <source>
        <dbReference type="ARBA" id="ARBA00023316"/>
    </source>
</evidence>
<organism evidence="6 7">
    <name type="scientific">Clostridium tarantellae</name>
    <dbReference type="NCBI Taxonomy" id="39493"/>
    <lineage>
        <taxon>Bacteria</taxon>
        <taxon>Bacillati</taxon>
        <taxon>Bacillota</taxon>
        <taxon>Clostridia</taxon>
        <taxon>Eubacteriales</taxon>
        <taxon>Clostridiaceae</taxon>
        <taxon>Clostridium</taxon>
    </lineage>
</organism>
<dbReference type="InterPro" id="IPR051206">
    <property type="entry name" value="NAMLAA_amidase_2"/>
</dbReference>
<dbReference type="Gene3D" id="2.30.30.40">
    <property type="entry name" value="SH3 Domains"/>
    <property type="match status" value="2"/>
</dbReference>
<dbReference type="AlphaFoldDB" id="A0A6I1MU36"/>
<dbReference type="Pfam" id="PF08239">
    <property type="entry name" value="SH3_3"/>
    <property type="match status" value="2"/>
</dbReference>
<dbReference type="SUPFAM" id="SSF55846">
    <property type="entry name" value="N-acetylmuramoyl-L-alanine amidase-like"/>
    <property type="match status" value="1"/>
</dbReference>
<dbReference type="GO" id="GO:0009254">
    <property type="term" value="P:peptidoglycan turnover"/>
    <property type="evidence" value="ECO:0007669"/>
    <property type="project" value="TreeGrafter"/>
</dbReference>
<evidence type="ECO:0000313" key="6">
    <source>
        <dbReference type="EMBL" id="MPQ43749.1"/>
    </source>
</evidence>
<dbReference type="EMBL" id="WHJC01000102">
    <property type="protein sequence ID" value="MPQ43749.1"/>
    <property type="molecule type" value="Genomic_DNA"/>
</dbReference>
<evidence type="ECO:0000259" key="5">
    <source>
        <dbReference type="PROSITE" id="PS51781"/>
    </source>
</evidence>
<proteinExistence type="predicted"/>
<sequence>LVIHDTDNEGATAQNNHDYFNRVYAGASAHYFVDWNKAIKTIPENEVAWHAGYTANHKFLSIEMCVPKNNNQSEFNRVYENTVELAANICKRYGWSTKEIYSHRYCSYTWHETDHEDPYDFLQKFGKSWNDLLNDIEKRINGQAINPLLTENKINANATIKVNNSLNVRDSAWGNIIGEVFSNERVEVLNSNGDWYYIKYNTHNGTKKGYVYSKYVNLDKIKTIKTVTASCLNVREVASTNSNIIGQVFKGEKVEVKWTVPGWHYIKYSTKNSYKEGYVYANYLI</sequence>
<evidence type="ECO:0000256" key="2">
    <source>
        <dbReference type="ARBA" id="ARBA00011901"/>
    </source>
</evidence>
<keyword evidence="4" id="KW-0961">Cell wall biogenesis/degradation</keyword>
<dbReference type="PANTHER" id="PTHR30417:SF1">
    <property type="entry name" value="N-ACETYLMURAMOYL-L-ALANINE AMIDASE AMID"/>
    <property type="match status" value="1"/>
</dbReference>
<comment type="caution">
    <text evidence="6">The sequence shown here is derived from an EMBL/GenBank/DDBJ whole genome shotgun (WGS) entry which is preliminary data.</text>
</comment>
<dbReference type="GO" id="GO:0071555">
    <property type="term" value="P:cell wall organization"/>
    <property type="evidence" value="ECO:0007669"/>
    <property type="project" value="UniProtKB-KW"/>
</dbReference>
<dbReference type="Proteomes" id="UP000430345">
    <property type="component" value="Unassembled WGS sequence"/>
</dbReference>
<dbReference type="InterPro" id="IPR003646">
    <property type="entry name" value="SH3-like_bac-type"/>
</dbReference>
<evidence type="ECO:0000313" key="7">
    <source>
        <dbReference type="Proteomes" id="UP000430345"/>
    </source>
</evidence>
<keyword evidence="3" id="KW-0378">Hydrolase</keyword>
<name>A0A6I1MU36_9CLOT</name>
<dbReference type="OrthoDB" id="9794294at2"/>
<comment type="catalytic activity">
    <reaction evidence="1">
        <text>Hydrolyzes the link between N-acetylmuramoyl residues and L-amino acid residues in certain cell-wall glycopeptides.</text>
        <dbReference type="EC" id="3.5.1.28"/>
    </reaction>
</comment>
<reference evidence="6 7" key="1">
    <citation type="submission" date="2019-10" db="EMBL/GenBank/DDBJ databases">
        <title>The Genome Sequence of Clostridium tarantellae Isolated from Fish Brain.</title>
        <authorList>
            <person name="Bano L."/>
            <person name="Kiel M."/>
            <person name="Sales G."/>
            <person name="Doxey A.C."/>
            <person name="Mansfield M.J."/>
            <person name="Schiavone M."/>
            <person name="Rossetto O."/>
            <person name="Pirazzini M."/>
            <person name="Dobrindt U."/>
            <person name="Montecucco C."/>
        </authorList>
    </citation>
    <scope>NUCLEOTIDE SEQUENCE [LARGE SCALE GENOMIC DNA]</scope>
    <source>
        <strain evidence="6 7">DSM 3997</strain>
    </source>
</reference>
<evidence type="ECO:0000256" key="1">
    <source>
        <dbReference type="ARBA" id="ARBA00001561"/>
    </source>
</evidence>
<protein>
    <recommendedName>
        <fullName evidence="2">N-acetylmuramoyl-L-alanine amidase</fullName>
        <ecNumber evidence="2">3.5.1.28</ecNumber>
    </recommendedName>
</protein>